<dbReference type="RefSeq" id="WP_014959713.1">
    <property type="nucleotide sequence ID" value="NC_018645.1"/>
</dbReference>
<dbReference type="PROSITE" id="PS50112">
    <property type="entry name" value="PAS"/>
    <property type="match status" value="1"/>
</dbReference>
<dbReference type="PRINTS" id="PR01590">
    <property type="entry name" value="HTHFIS"/>
</dbReference>
<keyword evidence="3" id="KW-0805">Transcription regulation</keyword>
<feature type="domain" description="PAS" evidence="6">
    <location>
        <begin position="6"/>
        <end position="52"/>
    </location>
</feature>
<evidence type="ECO:0000256" key="3">
    <source>
        <dbReference type="ARBA" id="ARBA00023015"/>
    </source>
</evidence>
<dbReference type="PATRIC" id="fig|651182.5.peg.5159"/>
<dbReference type="Proteomes" id="UP000007347">
    <property type="component" value="Chromosome"/>
</dbReference>
<dbReference type="Gene3D" id="3.40.50.300">
    <property type="entry name" value="P-loop containing nucleotide triphosphate hydrolases"/>
    <property type="match status" value="1"/>
</dbReference>
<dbReference type="SUPFAM" id="SSF46689">
    <property type="entry name" value="Homeodomain-like"/>
    <property type="match status" value="1"/>
</dbReference>
<dbReference type="FunFam" id="3.40.50.300:FF:000006">
    <property type="entry name" value="DNA-binding transcriptional regulator NtrC"/>
    <property type="match status" value="1"/>
</dbReference>
<accession>K0NM24</accession>
<dbReference type="InterPro" id="IPR058031">
    <property type="entry name" value="AAA_lid_NorR"/>
</dbReference>
<dbReference type="InterPro" id="IPR025944">
    <property type="entry name" value="Sigma_54_int_dom_CS"/>
</dbReference>
<keyword evidence="2" id="KW-0067">ATP-binding</keyword>
<dbReference type="PROSITE" id="PS00675">
    <property type="entry name" value="SIGMA54_INTERACT_1"/>
    <property type="match status" value="1"/>
</dbReference>
<sequence>MDEHEMNTFWKKIVNTINDGLMFIGPEGSILMVNKAFETLTGYTSKEAIGMSCSMLGCDACEQTLQTSKQSVWCKLFEEDQQDMKKCRCLIKCKDGSFLPVLKNASVLWDENRLVMGVVETLTDISELTKLDEKIHIFSRQYDSESDFLGLVGKSPQMQFIFDMIRKTAESTAPVIILGESGTGKELVANAIHLSGTRKSGPFIQLNCAALNEAVLESELFGHAKGSFTGAYNNRIGRFEAANHGDFFLDEIGDIPLPIQTKLLRVLESGKFERVGDILPIKADVRIITATNKNLEELIEQKKFRQDLFFRINVIPIHLPPLRERKEDIPVLLNCFIRNLNIKTGKTIHGLSHEAMENIMDYHWPGNIRELKNSMEYAFVITEGSSIQLEHLPKKISASQNTPSSPVKELIKNQALPNEKKQLIEALKQTKGNQTKAAKLLKINRVTVWNRMRKYGLDLKKVLSV</sequence>
<dbReference type="EMBL" id="FO203503">
    <property type="protein sequence ID" value="CCK82541.1"/>
    <property type="molecule type" value="Genomic_DNA"/>
</dbReference>
<dbReference type="PANTHER" id="PTHR32071">
    <property type="entry name" value="TRANSCRIPTIONAL REGULATORY PROTEIN"/>
    <property type="match status" value="1"/>
</dbReference>
<dbReference type="SUPFAM" id="SSF52540">
    <property type="entry name" value="P-loop containing nucleoside triphosphate hydrolases"/>
    <property type="match status" value="1"/>
</dbReference>
<dbReference type="InterPro" id="IPR003593">
    <property type="entry name" value="AAA+_ATPase"/>
</dbReference>
<dbReference type="Gene3D" id="1.10.8.60">
    <property type="match status" value="1"/>
</dbReference>
<evidence type="ECO:0000256" key="1">
    <source>
        <dbReference type="ARBA" id="ARBA00022741"/>
    </source>
</evidence>
<keyword evidence="1" id="KW-0547">Nucleotide-binding</keyword>
<dbReference type="InterPro" id="IPR009057">
    <property type="entry name" value="Homeodomain-like_sf"/>
</dbReference>
<evidence type="ECO:0000259" key="5">
    <source>
        <dbReference type="PROSITE" id="PS50045"/>
    </source>
</evidence>
<dbReference type="GO" id="GO:0043565">
    <property type="term" value="F:sequence-specific DNA binding"/>
    <property type="evidence" value="ECO:0007669"/>
    <property type="project" value="InterPro"/>
</dbReference>
<dbReference type="HOGENOM" id="CLU_000445_8_1_7"/>
<reference evidence="7 8" key="1">
    <citation type="journal article" date="2013" name="Environ. Microbiol.">
        <title>Complete genome, catabolic sub-proteomes and key-metabolites of Desulfobacula toluolica Tol2, a marine, aromatic compound-degrading, sulfate-reducing bacterium.</title>
        <authorList>
            <person name="Wohlbrand L."/>
            <person name="Jacob J.H."/>
            <person name="Kube M."/>
            <person name="Mussmann M."/>
            <person name="Jarling R."/>
            <person name="Beck A."/>
            <person name="Amann R."/>
            <person name="Wilkes H."/>
            <person name="Reinhardt R."/>
            <person name="Rabus R."/>
        </authorList>
    </citation>
    <scope>NUCLEOTIDE SEQUENCE [LARGE SCALE GENOMIC DNA]</scope>
    <source>
        <strain evidence="8">DSM 7467 / Tol2</strain>
    </source>
</reference>
<organism evidence="7 8">
    <name type="scientific">Desulfobacula toluolica (strain DSM 7467 / Tol2)</name>
    <dbReference type="NCBI Taxonomy" id="651182"/>
    <lineage>
        <taxon>Bacteria</taxon>
        <taxon>Pseudomonadati</taxon>
        <taxon>Thermodesulfobacteriota</taxon>
        <taxon>Desulfobacteria</taxon>
        <taxon>Desulfobacterales</taxon>
        <taxon>Desulfobacteraceae</taxon>
        <taxon>Desulfobacula</taxon>
    </lineage>
</organism>
<dbReference type="SMART" id="SM00382">
    <property type="entry name" value="AAA"/>
    <property type="match status" value="1"/>
</dbReference>
<dbReference type="Pfam" id="PF25601">
    <property type="entry name" value="AAA_lid_14"/>
    <property type="match status" value="1"/>
</dbReference>
<evidence type="ECO:0000259" key="6">
    <source>
        <dbReference type="PROSITE" id="PS50112"/>
    </source>
</evidence>
<feature type="domain" description="Sigma-54 factor interaction" evidence="5">
    <location>
        <begin position="151"/>
        <end position="380"/>
    </location>
</feature>
<evidence type="ECO:0000256" key="2">
    <source>
        <dbReference type="ARBA" id="ARBA00022840"/>
    </source>
</evidence>
<evidence type="ECO:0000313" key="7">
    <source>
        <dbReference type="EMBL" id="CCK82541.1"/>
    </source>
</evidence>
<dbReference type="CDD" id="cd00009">
    <property type="entry name" value="AAA"/>
    <property type="match status" value="1"/>
</dbReference>
<dbReference type="OrthoDB" id="5413348at2"/>
<dbReference type="InterPro" id="IPR000014">
    <property type="entry name" value="PAS"/>
</dbReference>
<evidence type="ECO:0000256" key="4">
    <source>
        <dbReference type="ARBA" id="ARBA00023163"/>
    </source>
</evidence>
<gene>
    <name evidence="7" type="ordered locus">TOL2_C43830</name>
</gene>
<dbReference type="InterPro" id="IPR002197">
    <property type="entry name" value="HTH_Fis"/>
</dbReference>
<dbReference type="Pfam" id="PF02954">
    <property type="entry name" value="HTH_8"/>
    <property type="match status" value="1"/>
</dbReference>
<dbReference type="KEGG" id="dto:TOL2_C43830"/>
<dbReference type="SUPFAM" id="SSF55785">
    <property type="entry name" value="PYP-like sensor domain (PAS domain)"/>
    <property type="match status" value="1"/>
</dbReference>
<dbReference type="PROSITE" id="PS50045">
    <property type="entry name" value="SIGMA54_INTERACT_4"/>
    <property type="match status" value="1"/>
</dbReference>
<proteinExistence type="predicted"/>
<name>K0NM24_DESTT</name>
<dbReference type="GO" id="GO:0006355">
    <property type="term" value="P:regulation of DNA-templated transcription"/>
    <property type="evidence" value="ECO:0007669"/>
    <property type="project" value="InterPro"/>
</dbReference>
<dbReference type="InterPro" id="IPR027417">
    <property type="entry name" value="P-loop_NTPase"/>
</dbReference>
<protein>
    <submittedName>
        <fullName evidence="7">PAS modulated sigma54-dependent transcriptional regulator, Fis family</fullName>
    </submittedName>
</protein>
<dbReference type="CDD" id="cd00130">
    <property type="entry name" value="PAS"/>
    <property type="match status" value="1"/>
</dbReference>
<dbReference type="Pfam" id="PF00158">
    <property type="entry name" value="Sigma54_activat"/>
    <property type="match status" value="1"/>
</dbReference>
<dbReference type="Gene3D" id="3.30.450.20">
    <property type="entry name" value="PAS domain"/>
    <property type="match status" value="1"/>
</dbReference>
<dbReference type="GO" id="GO:0005524">
    <property type="term" value="F:ATP binding"/>
    <property type="evidence" value="ECO:0007669"/>
    <property type="project" value="UniProtKB-KW"/>
</dbReference>
<dbReference type="PROSITE" id="PS00688">
    <property type="entry name" value="SIGMA54_INTERACT_3"/>
    <property type="match status" value="1"/>
</dbReference>
<dbReference type="Pfam" id="PF13426">
    <property type="entry name" value="PAS_9"/>
    <property type="match status" value="1"/>
</dbReference>
<dbReference type="InterPro" id="IPR025662">
    <property type="entry name" value="Sigma_54_int_dom_ATP-bd_1"/>
</dbReference>
<keyword evidence="4" id="KW-0804">Transcription</keyword>
<dbReference type="NCBIfam" id="TIGR00229">
    <property type="entry name" value="sensory_box"/>
    <property type="match status" value="1"/>
</dbReference>
<evidence type="ECO:0000313" key="8">
    <source>
        <dbReference type="Proteomes" id="UP000007347"/>
    </source>
</evidence>
<dbReference type="InterPro" id="IPR035965">
    <property type="entry name" value="PAS-like_dom_sf"/>
</dbReference>
<dbReference type="STRING" id="651182.TOL2_C43830"/>
<keyword evidence="8" id="KW-1185">Reference proteome</keyword>
<dbReference type="Gene3D" id="1.10.10.60">
    <property type="entry name" value="Homeodomain-like"/>
    <property type="match status" value="1"/>
</dbReference>
<dbReference type="InterPro" id="IPR002078">
    <property type="entry name" value="Sigma_54_int"/>
</dbReference>
<dbReference type="AlphaFoldDB" id="K0NM24"/>